<dbReference type="InterPro" id="IPR019758">
    <property type="entry name" value="Pept_S26A_signal_pept_1_CS"/>
</dbReference>
<dbReference type="Gene3D" id="2.10.109.10">
    <property type="entry name" value="Umud Fragment, subunit A"/>
    <property type="match status" value="1"/>
</dbReference>
<gene>
    <name evidence="9" type="ORF">dnm_011560</name>
</gene>
<dbReference type="EMBL" id="CP061800">
    <property type="protein sequence ID" value="QTA85151.1"/>
    <property type="molecule type" value="Genomic_DNA"/>
</dbReference>
<dbReference type="GO" id="GO:0004252">
    <property type="term" value="F:serine-type endopeptidase activity"/>
    <property type="evidence" value="ECO:0007669"/>
    <property type="project" value="InterPro"/>
</dbReference>
<dbReference type="AlphaFoldDB" id="A0A975GKV2"/>
<dbReference type="Pfam" id="PF10502">
    <property type="entry name" value="Peptidase_S26"/>
    <property type="match status" value="1"/>
</dbReference>
<evidence type="ECO:0000313" key="9">
    <source>
        <dbReference type="EMBL" id="QTA85151.1"/>
    </source>
</evidence>
<dbReference type="NCBIfam" id="TIGR02227">
    <property type="entry name" value="sigpep_I_bact"/>
    <property type="match status" value="1"/>
</dbReference>
<organism evidence="9 10">
    <name type="scientific">Desulfonema magnum</name>
    <dbReference type="NCBI Taxonomy" id="45655"/>
    <lineage>
        <taxon>Bacteria</taxon>
        <taxon>Pseudomonadati</taxon>
        <taxon>Thermodesulfobacteriota</taxon>
        <taxon>Desulfobacteria</taxon>
        <taxon>Desulfobacterales</taxon>
        <taxon>Desulfococcaceae</taxon>
        <taxon>Desulfonema</taxon>
    </lineage>
</organism>
<evidence type="ECO:0000256" key="3">
    <source>
        <dbReference type="ARBA" id="ARBA00013208"/>
    </source>
</evidence>
<feature type="domain" description="Peptidase S26" evidence="8">
    <location>
        <begin position="33"/>
        <end position="229"/>
    </location>
</feature>
<dbReference type="GO" id="GO:0009003">
    <property type="term" value="F:signal peptidase activity"/>
    <property type="evidence" value="ECO:0007669"/>
    <property type="project" value="UniProtKB-EC"/>
</dbReference>
<dbReference type="GO" id="GO:0016020">
    <property type="term" value="C:membrane"/>
    <property type="evidence" value="ECO:0007669"/>
    <property type="project" value="UniProtKB-SubCell"/>
</dbReference>
<dbReference type="KEGG" id="dmm:dnm_011560"/>
<keyword evidence="10" id="KW-1185">Reference proteome</keyword>
<name>A0A975GKV2_9BACT</name>
<comment type="catalytic activity">
    <reaction evidence="1 7">
        <text>Cleavage of hydrophobic, N-terminal signal or leader sequences from secreted and periplasmic proteins.</text>
        <dbReference type="EC" id="3.4.21.89"/>
    </reaction>
</comment>
<dbReference type="PROSITE" id="PS00761">
    <property type="entry name" value="SPASE_I_3"/>
    <property type="match status" value="1"/>
</dbReference>
<comment type="similarity">
    <text evidence="2 7">Belongs to the peptidase S26 family.</text>
</comment>
<sequence>MAFTGIYTKKSGKQKRKKKMNNNLKNKLLIFWRGWGYSIVVALIIAMSFRSAIAEFNDVPTGSMKPTILEGDRLFVNKLAYDLKVPFTTYHITCWGHPERGDIVVFFSPEDGKRLVKRVIGLPGDTIAMSANQLFINGKAVTYESPDQETISHLPPDQRSDHIFFSENIFGKKHSLMITPGRPSLNTFGPLLIPEGQYFMMGDNRDNSADSRFFGFVDRNLIVGRAIGIFISLKRDEHYLPRWHRFFQGLS</sequence>
<dbReference type="PROSITE" id="PS00760">
    <property type="entry name" value="SPASE_I_2"/>
    <property type="match status" value="1"/>
</dbReference>
<dbReference type="PANTHER" id="PTHR43390">
    <property type="entry name" value="SIGNAL PEPTIDASE I"/>
    <property type="match status" value="1"/>
</dbReference>
<feature type="active site" evidence="6">
    <location>
        <position position="117"/>
    </location>
</feature>
<proteinExistence type="inferred from homology"/>
<dbReference type="InterPro" id="IPR019533">
    <property type="entry name" value="Peptidase_S26"/>
</dbReference>
<keyword evidence="5 7" id="KW-0378">Hydrolase</keyword>
<dbReference type="InterPro" id="IPR036286">
    <property type="entry name" value="LexA/Signal_pep-like_sf"/>
</dbReference>
<comment type="subcellular location">
    <subcellularLocation>
        <location evidence="7">Membrane</location>
        <topology evidence="7">Single-pass type II membrane protein</topology>
    </subcellularLocation>
</comment>
<protein>
    <recommendedName>
        <fullName evidence="4 7">Signal peptidase I</fullName>
        <ecNumber evidence="3 7">3.4.21.89</ecNumber>
    </recommendedName>
</protein>
<dbReference type="CDD" id="cd06530">
    <property type="entry name" value="S26_SPase_I"/>
    <property type="match status" value="1"/>
</dbReference>
<dbReference type="Proteomes" id="UP000663722">
    <property type="component" value="Chromosome"/>
</dbReference>
<dbReference type="InterPro" id="IPR000223">
    <property type="entry name" value="Pept_S26A_signal_pept_1"/>
</dbReference>
<dbReference type="GO" id="GO:0006465">
    <property type="term" value="P:signal peptide processing"/>
    <property type="evidence" value="ECO:0007669"/>
    <property type="project" value="InterPro"/>
</dbReference>
<evidence type="ECO:0000256" key="2">
    <source>
        <dbReference type="ARBA" id="ARBA00009370"/>
    </source>
</evidence>
<evidence type="ECO:0000259" key="8">
    <source>
        <dbReference type="Pfam" id="PF10502"/>
    </source>
</evidence>
<feature type="active site" evidence="6">
    <location>
        <position position="63"/>
    </location>
</feature>
<evidence type="ECO:0000256" key="7">
    <source>
        <dbReference type="RuleBase" id="RU362042"/>
    </source>
</evidence>
<evidence type="ECO:0000256" key="1">
    <source>
        <dbReference type="ARBA" id="ARBA00000677"/>
    </source>
</evidence>
<evidence type="ECO:0000256" key="5">
    <source>
        <dbReference type="ARBA" id="ARBA00022801"/>
    </source>
</evidence>
<reference evidence="9" key="1">
    <citation type="journal article" date="2021" name="Microb. Physiol.">
        <title>Proteogenomic Insights into the Physiology of Marine, Sulfate-Reducing, Filamentous Desulfonema limicola and Desulfonema magnum.</title>
        <authorList>
            <person name="Schnaars V."/>
            <person name="Wohlbrand L."/>
            <person name="Scheve S."/>
            <person name="Hinrichs C."/>
            <person name="Reinhardt R."/>
            <person name="Rabus R."/>
        </authorList>
    </citation>
    <scope>NUCLEOTIDE SEQUENCE</scope>
    <source>
        <strain evidence="9">4be13</strain>
    </source>
</reference>
<evidence type="ECO:0000256" key="6">
    <source>
        <dbReference type="PIRSR" id="PIRSR600223-1"/>
    </source>
</evidence>
<keyword evidence="7" id="KW-0645">Protease</keyword>
<dbReference type="InterPro" id="IPR019757">
    <property type="entry name" value="Pept_S26A_signal_pept_1_Lys-AS"/>
</dbReference>
<dbReference type="PRINTS" id="PR00727">
    <property type="entry name" value="LEADERPTASE"/>
</dbReference>
<dbReference type="SUPFAM" id="SSF51306">
    <property type="entry name" value="LexA/Signal peptidase"/>
    <property type="match status" value="1"/>
</dbReference>
<accession>A0A975GKV2</accession>
<dbReference type="PANTHER" id="PTHR43390:SF1">
    <property type="entry name" value="CHLOROPLAST PROCESSING PEPTIDASE"/>
    <property type="match status" value="1"/>
</dbReference>
<evidence type="ECO:0000313" key="10">
    <source>
        <dbReference type="Proteomes" id="UP000663722"/>
    </source>
</evidence>
<evidence type="ECO:0000256" key="4">
    <source>
        <dbReference type="ARBA" id="ARBA00019232"/>
    </source>
</evidence>
<dbReference type="EC" id="3.4.21.89" evidence="3 7"/>